<organism evidence="2 3">
    <name type="scientific">Pleurodeles waltl</name>
    <name type="common">Iberian ribbed newt</name>
    <dbReference type="NCBI Taxonomy" id="8319"/>
    <lineage>
        <taxon>Eukaryota</taxon>
        <taxon>Metazoa</taxon>
        <taxon>Chordata</taxon>
        <taxon>Craniata</taxon>
        <taxon>Vertebrata</taxon>
        <taxon>Euteleostomi</taxon>
        <taxon>Amphibia</taxon>
        <taxon>Batrachia</taxon>
        <taxon>Caudata</taxon>
        <taxon>Salamandroidea</taxon>
        <taxon>Salamandridae</taxon>
        <taxon>Pleurodelinae</taxon>
        <taxon>Pleurodeles</taxon>
    </lineage>
</organism>
<gene>
    <name evidence="2" type="ORF">NDU88_003292</name>
</gene>
<evidence type="ECO:0000313" key="2">
    <source>
        <dbReference type="EMBL" id="KAJ1215684.1"/>
    </source>
</evidence>
<sequence>MGNISAVTRIDQSVPEVRWNQCLQGSGELLVVPLGHRKELLVGSISLWQPGTAEYPRTVLGASESWWRSGAGSGARKPRSSGDPACRQVGHKEASPPQPGLTEVAPVLVSAFPNADITAVARAHISIEAGLKCAVISAPRAKESCWWCPRGTEMSRL</sequence>
<name>A0AAV7WR25_PLEWA</name>
<keyword evidence="3" id="KW-1185">Reference proteome</keyword>
<evidence type="ECO:0000256" key="1">
    <source>
        <dbReference type="SAM" id="MobiDB-lite"/>
    </source>
</evidence>
<evidence type="ECO:0000313" key="3">
    <source>
        <dbReference type="Proteomes" id="UP001066276"/>
    </source>
</evidence>
<comment type="caution">
    <text evidence="2">The sequence shown here is derived from an EMBL/GenBank/DDBJ whole genome shotgun (WGS) entry which is preliminary data.</text>
</comment>
<proteinExistence type="predicted"/>
<accession>A0AAV7WR25</accession>
<dbReference type="EMBL" id="JANPWB010000001">
    <property type="protein sequence ID" value="KAJ1215684.1"/>
    <property type="molecule type" value="Genomic_DNA"/>
</dbReference>
<feature type="region of interest" description="Disordered" evidence="1">
    <location>
        <begin position="67"/>
        <end position="100"/>
    </location>
</feature>
<dbReference type="Proteomes" id="UP001066276">
    <property type="component" value="Chromosome 1_1"/>
</dbReference>
<dbReference type="AlphaFoldDB" id="A0AAV7WR25"/>
<reference evidence="2" key="1">
    <citation type="journal article" date="2022" name="bioRxiv">
        <title>Sequencing and chromosome-scale assembly of the giantPleurodeles waltlgenome.</title>
        <authorList>
            <person name="Brown T."/>
            <person name="Elewa A."/>
            <person name="Iarovenko S."/>
            <person name="Subramanian E."/>
            <person name="Araus A.J."/>
            <person name="Petzold A."/>
            <person name="Susuki M."/>
            <person name="Suzuki K.-i.T."/>
            <person name="Hayashi T."/>
            <person name="Toyoda A."/>
            <person name="Oliveira C."/>
            <person name="Osipova E."/>
            <person name="Leigh N.D."/>
            <person name="Simon A."/>
            <person name="Yun M.H."/>
        </authorList>
    </citation>
    <scope>NUCLEOTIDE SEQUENCE</scope>
    <source>
        <strain evidence="2">20211129_DDA</strain>
        <tissue evidence="2">Liver</tissue>
    </source>
</reference>
<protein>
    <submittedName>
        <fullName evidence="2">Uncharacterized protein</fullName>
    </submittedName>
</protein>